<comment type="caution">
    <text evidence="1">The sequence shown here is derived from an EMBL/GenBank/DDBJ whole genome shotgun (WGS) entry which is preliminary data.</text>
</comment>
<keyword evidence="2" id="KW-1185">Reference proteome</keyword>
<protein>
    <submittedName>
        <fullName evidence="1">Uncharacterized protein</fullName>
    </submittedName>
</protein>
<organism evidence="1 2">
    <name type="scientific">Tritrichomonas musculus</name>
    <dbReference type="NCBI Taxonomy" id="1915356"/>
    <lineage>
        <taxon>Eukaryota</taxon>
        <taxon>Metamonada</taxon>
        <taxon>Parabasalia</taxon>
        <taxon>Tritrichomonadida</taxon>
        <taxon>Tritrichomonadidae</taxon>
        <taxon>Tritrichomonas</taxon>
    </lineage>
</organism>
<evidence type="ECO:0000313" key="2">
    <source>
        <dbReference type="Proteomes" id="UP001470230"/>
    </source>
</evidence>
<name>A0ABR2HE81_9EUKA</name>
<evidence type="ECO:0000313" key="1">
    <source>
        <dbReference type="EMBL" id="KAK8845734.1"/>
    </source>
</evidence>
<dbReference type="Proteomes" id="UP001470230">
    <property type="component" value="Unassembled WGS sequence"/>
</dbReference>
<accession>A0ABR2HE81</accession>
<dbReference type="EMBL" id="JAPFFF010000030">
    <property type="protein sequence ID" value="KAK8845734.1"/>
    <property type="molecule type" value="Genomic_DNA"/>
</dbReference>
<gene>
    <name evidence="1" type="ORF">M9Y10_020652</name>
</gene>
<sequence length="140" mass="16715">MIKCWHNKGFFPSFDEVTELILERFNLAFHIDSVRHYVKRYFSFKTSIEVPFDQNRLACPEQTIDDYFSLLEHNVENANSSFVYNLDEVSFQEYVDSREVTVIVPENFLQKKFSCPMIEIQKDHLPLWKLLLMVKIQNQA</sequence>
<proteinExistence type="predicted"/>
<reference evidence="1 2" key="1">
    <citation type="submission" date="2024-04" db="EMBL/GenBank/DDBJ databases">
        <title>Tritrichomonas musculus Genome.</title>
        <authorList>
            <person name="Alves-Ferreira E."/>
            <person name="Grigg M."/>
            <person name="Lorenzi H."/>
            <person name="Galac M."/>
        </authorList>
    </citation>
    <scope>NUCLEOTIDE SEQUENCE [LARGE SCALE GENOMIC DNA]</scope>
    <source>
        <strain evidence="1 2">EAF2021</strain>
    </source>
</reference>